<dbReference type="SFLD" id="SFLDF00274">
    <property type="entry name" value="ribosomal_protein_S12_methylth"/>
    <property type="match status" value="1"/>
</dbReference>
<dbReference type="GO" id="GO:0005840">
    <property type="term" value="C:ribosome"/>
    <property type="evidence" value="ECO:0007669"/>
    <property type="project" value="UniProtKB-KW"/>
</dbReference>
<dbReference type="Gene3D" id="3.80.30.20">
    <property type="entry name" value="tm_1862 like domain"/>
    <property type="match status" value="1"/>
</dbReference>
<dbReference type="InterPro" id="IPR012340">
    <property type="entry name" value="NA-bd_OB-fold"/>
</dbReference>
<evidence type="ECO:0000259" key="12">
    <source>
        <dbReference type="PROSITE" id="PS51918"/>
    </source>
</evidence>
<evidence type="ECO:0000259" key="10">
    <source>
        <dbReference type="PROSITE" id="PS50926"/>
    </source>
</evidence>
<evidence type="ECO:0000256" key="9">
    <source>
        <dbReference type="HAMAP-Rule" id="MF_01865"/>
    </source>
</evidence>
<dbReference type="RefSeq" id="WP_129047420.1">
    <property type="nucleotide sequence ID" value="NZ_SDHX01000001.1"/>
</dbReference>
<accession>A0A4Q1CAJ4</accession>
<dbReference type="SMART" id="SM00729">
    <property type="entry name" value="Elp3"/>
    <property type="match status" value="1"/>
</dbReference>
<comment type="function">
    <text evidence="9">Catalyzes the methylthiolation of an aspartic acid residue of ribosomal protein uS12.</text>
</comment>
<dbReference type="EC" id="2.8.4.4" evidence="9"/>
<keyword evidence="13" id="KW-0689">Ribosomal protein</keyword>
<keyword evidence="5 9" id="KW-0949">S-adenosyl-L-methionine</keyword>
<comment type="cofactor">
    <cofactor evidence="9">
        <name>[4Fe-4S] cluster</name>
        <dbReference type="ChEBI" id="CHEBI:49883"/>
    </cofactor>
    <text evidence="9">Binds 2 [4Fe-4S] clusters. One cluster is coordinated with 3 cysteines and an exchangeable S-adenosyl-L-methionine.</text>
</comment>
<feature type="domain" description="Radical SAM core" evidence="12">
    <location>
        <begin position="155"/>
        <end position="398"/>
    </location>
</feature>
<dbReference type="PANTHER" id="PTHR43837:SF1">
    <property type="entry name" value="RIBOSOMAL PROTEIN US12 METHYLTHIOTRANSFERASE RIMO"/>
    <property type="match status" value="1"/>
</dbReference>
<gene>
    <name evidence="9 13" type="primary">rimO</name>
    <name evidence="13" type="ORF">ESB00_09290</name>
</gene>
<comment type="similarity">
    <text evidence="9">Belongs to the methylthiotransferase family. RimO subfamily.</text>
</comment>
<dbReference type="FunFam" id="3.40.50.12160:FF:000003">
    <property type="entry name" value="CDK5 regulatory subunit-associated protein 1"/>
    <property type="match status" value="1"/>
</dbReference>
<evidence type="ECO:0000256" key="6">
    <source>
        <dbReference type="ARBA" id="ARBA00022723"/>
    </source>
</evidence>
<evidence type="ECO:0000256" key="4">
    <source>
        <dbReference type="ARBA" id="ARBA00022679"/>
    </source>
</evidence>
<feature type="binding site" evidence="9">
    <location>
        <position position="47"/>
    </location>
    <ligand>
        <name>[4Fe-4S] cluster</name>
        <dbReference type="ChEBI" id="CHEBI:49883"/>
        <label>1</label>
    </ligand>
</feature>
<dbReference type="GO" id="GO:0103039">
    <property type="term" value="F:protein methylthiotransferase activity"/>
    <property type="evidence" value="ECO:0007669"/>
    <property type="project" value="UniProtKB-EC"/>
</dbReference>
<dbReference type="NCBIfam" id="TIGR00089">
    <property type="entry name" value="MiaB/RimO family radical SAM methylthiotransferase"/>
    <property type="match status" value="1"/>
</dbReference>
<dbReference type="Pfam" id="PF00919">
    <property type="entry name" value="UPF0004"/>
    <property type="match status" value="1"/>
</dbReference>
<organism evidence="13 14">
    <name type="scientific">Oleiharenicola lentus</name>
    <dbReference type="NCBI Taxonomy" id="2508720"/>
    <lineage>
        <taxon>Bacteria</taxon>
        <taxon>Pseudomonadati</taxon>
        <taxon>Verrucomicrobiota</taxon>
        <taxon>Opitutia</taxon>
        <taxon>Opitutales</taxon>
        <taxon>Opitutaceae</taxon>
        <taxon>Oleiharenicola</taxon>
    </lineage>
</organism>
<dbReference type="SFLD" id="SFLDS00029">
    <property type="entry name" value="Radical_SAM"/>
    <property type="match status" value="1"/>
</dbReference>
<dbReference type="PROSITE" id="PS50926">
    <property type="entry name" value="TRAM"/>
    <property type="match status" value="1"/>
</dbReference>
<sequence length="474" mass="53163">MIKVSLISLGCAKNLVDSEIMVGHLHQAGMAVIPEAEKADVVIVNTCSFIDSSKEESIGHILEVHQNKGMKKRRKEQKLIVAGCMSQRFSKDLKTELHDEVDAFIGLDQVTKVAPIIEEIYAKDRGSGGAKAAPAVLFEGKSTYIPDYDTPRFRLTPAHFAYIKIAEGCNHPCTFCIIPQIRGRHRSRTVDSVVQEARRLVKEGVKEINLISQDTTFFGMDTWEQRPNPRTPVDSSRGTALTTLLRELNAIEGDFWIRLLYTHPAHWSDELIRTIAECPKVARYIDIPLQHISDNMLGKMQRETSGDYIRDLIKRIRAGIPGIAVRTTFIVGFPGETEADVAELCEFIEQTKFERLGVFRYSQEEGTRGAKMPDQIPPKVKEARWHKLMALQQRIAGEVSKSYVGQKLKVLVEEPGVARGEADAPDIDGRVYVPRDLPVGEFVNVAITGYQDYDLLALPKGQKPKEFKVARQAQ</sequence>
<dbReference type="InterPro" id="IPR020612">
    <property type="entry name" value="Methylthiotransferase_CS"/>
</dbReference>
<feature type="domain" description="TRAM" evidence="10">
    <location>
        <begin position="401"/>
        <end position="461"/>
    </location>
</feature>
<dbReference type="GO" id="GO:0006400">
    <property type="term" value="P:tRNA modification"/>
    <property type="evidence" value="ECO:0007669"/>
    <property type="project" value="InterPro"/>
</dbReference>
<dbReference type="SFLD" id="SFLDG01061">
    <property type="entry name" value="methylthiotransferase"/>
    <property type="match status" value="1"/>
</dbReference>
<evidence type="ECO:0000256" key="5">
    <source>
        <dbReference type="ARBA" id="ARBA00022691"/>
    </source>
</evidence>
<dbReference type="Gene3D" id="3.40.50.12160">
    <property type="entry name" value="Methylthiotransferase, N-terminal domain"/>
    <property type="match status" value="1"/>
</dbReference>
<dbReference type="GO" id="GO:0051539">
    <property type="term" value="F:4 iron, 4 sulfur cluster binding"/>
    <property type="evidence" value="ECO:0007669"/>
    <property type="project" value="UniProtKB-UniRule"/>
</dbReference>
<evidence type="ECO:0000313" key="13">
    <source>
        <dbReference type="EMBL" id="RXK56054.1"/>
    </source>
</evidence>
<dbReference type="GO" id="GO:0035599">
    <property type="term" value="F:aspartic acid methylthiotransferase activity"/>
    <property type="evidence" value="ECO:0007669"/>
    <property type="project" value="TreeGrafter"/>
</dbReference>
<dbReference type="FunFam" id="3.80.30.20:FF:000001">
    <property type="entry name" value="tRNA-2-methylthio-N(6)-dimethylallyladenosine synthase 2"/>
    <property type="match status" value="1"/>
</dbReference>
<dbReference type="SFLD" id="SFLDG01082">
    <property type="entry name" value="B12-binding_domain_containing"/>
    <property type="match status" value="1"/>
</dbReference>
<feature type="binding site" evidence="9">
    <location>
        <position position="11"/>
    </location>
    <ligand>
        <name>[4Fe-4S] cluster</name>
        <dbReference type="ChEBI" id="CHEBI:49883"/>
        <label>1</label>
    </ligand>
</feature>
<evidence type="ECO:0000256" key="2">
    <source>
        <dbReference type="ARBA" id="ARBA00022485"/>
    </source>
</evidence>
<dbReference type="PANTHER" id="PTHR43837">
    <property type="entry name" value="RIBOSOMAL PROTEIN S12 METHYLTHIOTRANSFERASE RIMO"/>
    <property type="match status" value="1"/>
</dbReference>
<feature type="binding site" evidence="9">
    <location>
        <position position="84"/>
    </location>
    <ligand>
        <name>[4Fe-4S] cluster</name>
        <dbReference type="ChEBI" id="CHEBI:49883"/>
        <label>1</label>
    </ligand>
</feature>
<evidence type="ECO:0000313" key="14">
    <source>
        <dbReference type="Proteomes" id="UP000290218"/>
    </source>
</evidence>
<comment type="subcellular location">
    <subcellularLocation>
        <location evidence="9">Cytoplasm</location>
    </subcellularLocation>
</comment>
<dbReference type="NCBIfam" id="TIGR01125">
    <property type="entry name" value="30S ribosomal protein S12 methylthiotransferase RimO"/>
    <property type="match status" value="1"/>
</dbReference>
<dbReference type="Proteomes" id="UP000290218">
    <property type="component" value="Unassembled WGS sequence"/>
</dbReference>
<dbReference type="PROSITE" id="PS01278">
    <property type="entry name" value="MTTASE_RADICAL"/>
    <property type="match status" value="1"/>
</dbReference>
<keyword evidence="2 9" id="KW-0004">4Fe-4S</keyword>
<dbReference type="OrthoDB" id="9805215at2"/>
<comment type="function">
    <text evidence="1">Catalyzes the methylthiolation of N6-(dimethylallyl)adenosine (i(6)A), leading to the formation of 2-methylthio-N6-(dimethylallyl)adenosine (ms(2)i(6)A) at position 37 in tRNAs that read codons beginning with uridine.</text>
</comment>
<comment type="caution">
    <text evidence="13">The sequence shown here is derived from an EMBL/GenBank/DDBJ whole genome shotgun (WGS) entry which is preliminary data.</text>
</comment>
<dbReference type="GO" id="GO:0046872">
    <property type="term" value="F:metal ion binding"/>
    <property type="evidence" value="ECO:0007669"/>
    <property type="project" value="UniProtKB-KW"/>
</dbReference>
<evidence type="ECO:0000256" key="7">
    <source>
        <dbReference type="ARBA" id="ARBA00023004"/>
    </source>
</evidence>
<dbReference type="InterPro" id="IPR013848">
    <property type="entry name" value="Methylthiotransferase_N"/>
</dbReference>
<dbReference type="InterPro" id="IPR005839">
    <property type="entry name" value="Methylthiotransferase"/>
</dbReference>
<feature type="binding site" evidence="9">
    <location>
        <position position="169"/>
    </location>
    <ligand>
        <name>[4Fe-4S] cluster</name>
        <dbReference type="ChEBI" id="CHEBI:49883"/>
        <label>2</label>
        <note>4Fe-4S-S-AdoMet</note>
    </ligand>
</feature>
<dbReference type="GO" id="GO:0005829">
    <property type="term" value="C:cytosol"/>
    <property type="evidence" value="ECO:0007669"/>
    <property type="project" value="TreeGrafter"/>
</dbReference>
<keyword evidence="13" id="KW-0687">Ribonucleoprotein</keyword>
<dbReference type="AlphaFoldDB" id="A0A4Q1CAJ4"/>
<name>A0A4Q1CAJ4_9BACT</name>
<dbReference type="HAMAP" id="MF_01865">
    <property type="entry name" value="MTTase_RimO"/>
    <property type="match status" value="1"/>
</dbReference>
<reference evidence="13 14" key="1">
    <citation type="submission" date="2019-01" db="EMBL/GenBank/DDBJ databases">
        <title>Lacunisphaera sp. strain TWA-58.</title>
        <authorList>
            <person name="Chen W.-M."/>
        </authorList>
    </citation>
    <scope>NUCLEOTIDE SEQUENCE [LARGE SCALE GENOMIC DNA]</scope>
    <source>
        <strain evidence="13 14">TWA-58</strain>
    </source>
</reference>
<dbReference type="Pfam" id="PF18693">
    <property type="entry name" value="TRAM_2"/>
    <property type="match status" value="1"/>
</dbReference>
<feature type="domain" description="MTTase N-terminal" evidence="11">
    <location>
        <begin position="2"/>
        <end position="122"/>
    </location>
</feature>
<evidence type="ECO:0000256" key="1">
    <source>
        <dbReference type="ARBA" id="ARBA00003234"/>
    </source>
</evidence>
<dbReference type="InterPro" id="IPR058240">
    <property type="entry name" value="rSAM_sf"/>
</dbReference>
<protein>
    <recommendedName>
        <fullName evidence="9">Ribosomal protein uS12 methylthiotransferase RimO</fullName>
        <shortName evidence="9">uS12 MTTase</shortName>
        <shortName evidence="9">uS12 methylthiotransferase</shortName>
        <ecNumber evidence="9">2.8.4.4</ecNumber>
    </recommendedName>
    <alternativeName>
        <fullName evidence="9">Ribosomal protein uS12 (aspartate-C(3))-methylthiotransferase</fullName>
    </alternativeName>
    <alternativeName>
        <fullName evidence="9">Ribosome maturation factor RimO</fullName>
    </alternativeName>
</protein>
<dbReference type="Gene3D" id="2.40.50.140">
    <property type="entry name" value="Nucleic acid-binding proteins"/>
    <property type="match status" value="1"/>
</dbReference>
<keyword evidence="3 9" id="KW-0963">Cytoplasm</keyword>
<dbReference type="SUPFAM" id="SSF102114">
    <property type="entry name" value="Radical SAM enzymes"/>
    <property type="match status" value="1"/>
</dbReference>
<dbReference type="InterPro" id="IPR005840">
    <property type="entry name" value="Ribosomal_uS12_MeSTrfase_RimO"/>
</dbReference>
<keyword evidence="4 9" id="KW-0808">Transferase</keyword>
<dbReference type="InterPro" id="IPR006638">
    <property type="entry name" value="Elp3/MiaA/NifB-like_rSAM"/>
</dbReference>
<keyword evidence="6 9" id="KW-0479">Metal-binding</keyword>
<dbReference type="PROSITE" id="PS51449">
    <property type="entry name" value="MTTASE_N"/>
    <property type="match status" value="1"/>
</dbReference>
<comment type="catalytic activity">
    <reaction evidence="9">
        <text>L-aspartate(89)-[ribosomal protein uS12]-hydrogen + (sulfur carrier)-SH + AH2 + 2 S-adenosyl-L-methionine = 3-methylsulfanyl-L-aspartate(89)-[ribosomal protein uS12]-hydrogen + (sulfur carrier)-H + 5'-deoxyadenosine + L-methionine + A + S-adenosyl-L-homocysteine + 2 H(+)</text>
        <dbReference type="Rhea" id="RHEA:37087"/>
        <dbReference type="Rhea" id="RHEA-COMP:10460"/>
        <dbReference type="Rhea" id="RHEA-COMP:10461"/>
        <dbReference type="Rhea" id="RHEA-COMP:14737"/>
        <dbReference type="Rhea" id="RHEA-COMP:14739"/>
        <dbReference type="ChEBI" id="CHEBI:13193"/>
        <dbReference type="ChEBI" id="CHEBI:15378"/>
        <dbReference type="ChEBI" id="CHEBI:17319"/>
        <dbReference type="ChEBI" id="CHEBI:17499"/>
        <dbReference type="ChEBI" id="CHEBI:29917"/>
        <dbReference type="ChEBI" id="CHEBI:29961"/>
        <dbReference type="ChEBI" id="CHEBI:57844"/>
        <dbReference type="ChEBI" id="CHEBI:57856"/>
        <dbReference type="ChEBI" id="CHEBI:59789"/>
        <dbReference type="ChEBI" id="CHEBI:64428"/>
        <dbReference type="ChEBI" id="CHEBI:73599"/>
        <dbReference type="EC" id="2.8.4.4"/>
    </reaction>
</comment>
<dbReference type="InterPro" id="IPR002792">
    <property type="entry name" value="TRAM_dom"/>
</dbReference>
<dbReference type="InterPro" id="IPR023404">
    <property type="entry name" value="rSAM_horseshoe"/>
</dbReference>
<keyword evidence="7 9" id="KW-0408">Iron</keyword>
<proteinExistence type="inferred from homology"/>
<feature type="binding site" evidence="9">
    <location>
        <position position="176"/>
    </location>
    <ligand>
        <name>[4Fe-4S] cluster</name>
        <dbReference type="ChEBI" id="CHEBI:49883"/>
        <label>2</label>
        <note>4Fe-4S-S-AdoMet</note>
    </ligand>
</feature>
<dbReference type="Pfam" id="PF04055">
    <property type="entry name" value="Radical_SAM"/>
    <property type="match status" value="1"/>
</dbReference>
<keyword evidence="14" id="KW-1185">Reference proteome</keyword>
<dbReference type="PROSITE" id="PS51918">
    <property type="entry name" value="RADICAL_SAM"/>
    <property type="match status" value="1"/>
</dbReference>
<evidence type="ECO:0000256" key="8">
    <source>
        <dbReference type="ARBA" id="ARBA00023014"/>
    </source>
</evidence>
<evidence type="ECO:0000256" key="3">
    <source>
        <dbReference type="ARBA" id="ARBA00022490"/>
    </source>
</evidence>
<dbReference type="InterPro" id="IPR007197">
    <property type="entry name" value="rSAM"/>
</dbReference>
<keyword evidence="8 9" id="KW-0411">Iron-sulfur</keyword>
<dbReference type="CDD" id="cd01335">
    <property type="entry name" value="Radical_SAM"/>
    <property type="match status" value="1"/>
</dbReference>
<dbReference type="InterPro" id="IPR038135">
    <property type="entry name" value="Methylthiotransferase_N_sf"/>
</dbReference>
<dbReference type="EMBL" id="SDHX01000001">
    <property type="protein sequence ID" value="RXK56054.1"/>
    <property type="molecule type" value="Genomic_DNA"/>
</dbReference>
<feature type="binding site" evidence="9">
    <location>
        <position position="173"/>
    </location>
    <ligand>
        <name>[4Fe-4S] cluster</name>
        <dbReference type="ChEBI" id="CHEBI:49883"/>
        <label>2</label>
        <note>4Fe-4S-S-AdoMet</note>
    </ligand>
</feature>
<evidence type="ECO:0000259" key="11">
    <source>
        <dbReference type="PROSITE" id="PS51449"/>
    </source>
</evidence>